<sequence>MQLFYLLSFVVAASYAVVLPQPAGPPEKYSNDVDATLASGLEAKPYQHGLNSQNNSTILVSLERQDNSEESPQDNSESGSSPPPTTTPEKIDDNPFKKAELGSISLASTIDNVGDGIVNLPKDIKTAGDIIGGNAGNILIVYLRKAIYVNKALNDWAGGAGKAVVVALKSGLGDDGYSKVVLYLKGKAMKSAGEIHACFKAAVGAISAIRQNTGSVIQQMETIHLSFERIFYIYIKFFVVLLPQLERFAAGKTIHMLLSAVNTSLTKFIKTQQGLYNEATSVFEDSSAGLIQVFGWAGGS</sequence>
<feature type="region of interest" description="Disordered" evidence="1">
    <location>
        <begin position="64"/>
        <end position="95"/>
    </location>
</feature>
<feature type="chain" id="PRO_5046418561" evidence="2">
    <location>
        <begin position="17"/>
        <end position="300"/>
    </location>
</feature>
<evidence type="ECO:0000313" key="4">
    <source>
        <dbReference type="Proteomes" id="UP001648503"/>
    </source>
</evidence>
<accession>A0ABQ8FL86</accession>
<feature type="signal peptide" evidence="2">
    <location>
        <begin position="1"/>
        <end position="16"/>
    </location>
</feature>
<gene>
    <name evidence="3" type="ORF">BASA50_002478</name>
</gene>
<dbReference type="EMBL" id="JAFCIX010000044">
    <property type="protein sequence ID" value="KAH6600210.1"/>
    <property type="molecule type" value="Genomic_DNA"/>
</dbReference>
<proteinExistence type="predicted"/>
<protein>
    <submittedName>
        <fullName evidence="3">Uncharacterized protein</fullName>
    </submittedName>
</protein>
<evidence type="ECO:0000256" key="1">
    <source>
        <dbReference type="SAM" id="MobiDB-lite"/>
    </source>
</evidence>
<keyword evidence="4" id="KW-1185">Reference proteome</keyword>
<organism evidence="3 4">
    <name type="scientific">Batrachochytrium salamandrivorans</name>
    <dbReference type="NCBI Taxonomy" id="1357716"/>
    <lineage>
        <taxon>Eukaryota</taxon>
        <taxon>Fungi</taxon>
        <taxon>Fungi incertae sedis</taxon>
        <taxon>Chytridiomycota</taxon>
        <taxon>Chytridiomycota incertae sedis</taxon>
        <taxon>Chytridiomycetes</taxon>
        <taxon>Rhizophydiales</taxon>
        <taxon>Rhizophydiales incertae sedis</taxon>
        <taxon>Batrachochytrium</taxon>
    </lineage>
</organism>
<evidence type="ECO:0000313" key="3">
    <source>
        <dbReference type="EMBL" id="KAH6600210.1"/>
    </source>
</evidence>
<reference evidence="3 4" key="1">
    <citation type="submission" date="2021-02" db="EMBL/GenBank/DDBJ databases">
        <title>Variation within the Batrachochytrium salamandrivorans European outbreak.</title>
        <authorList>
            <person name="Kelly M."/>
            <person name="Pasmans F."/>
            <person name="Shea T.P."/>
            <person name="Munoz J.F."/>
            <person name="Carranza S."/>
            <person name="Cuomo C.A."/>
            <person name="Martel A."/>
        </authorList>
    </citation>
    <scope>NUCLEOTIDE SEQUENCE [LARGE SCALE GENOMIC DNA]</scope>
    <source>
        <strain evidence="3 4">AMFP18/2</strain>
    </source>
</reference>
<keyword evidence="2" id="KW-0732">Signal</keyword>
<evidence type="ECO:0000256" key="2">
    <source>
        <dbReference type="SAM" id="SignalP"/>
    </source>
</evidence>
<comment type="caution">
    <text evidence="3">The sequence shown here is derived from an EMBL/GenBank/DDBJ whole genome shotgun (WGS) entry which is preliminary data.</text>
</comment>
<name>A0ABQ8FL86_9FUNG</name>
<dbReference type="Proteomes" id="UP001648503">
    <property type="component" value="Unassembled WGS sequence"/>
</dbReference>